<evidence type="ECO:0000313" key="9">
    <source>
        <dbReference type="EMBL" id="KXG78719.1"/>
    </source>
</evidence>
<accession>A0A140LDU4</accession>
<dbReference type="NCBIfam" id="TIGR01161">
    <property type="entry name" value="purK"/>
    <property type="match status" value="1"/>
</dbReference>
<organism evidence="9 10">
    <name type="scientific">Fervidicola ferrireducens</name>
    <dbReference type="NCBI Taxonomy" id="520764"/>
    <lineage>
        <taxon>Bacteria</taxon>
        <taxon>Bacillati</taxon>
        <taxon>Bacillota</taxon>
        <taxon>Clostridia</taxon>
        <taxon>Thermosediminibacterales</taxon>
        <taxon>Thermosediminibacteraceae</taxon>
        <taxon>Fervidicola</taxon>
    </lineage>
</organism>
<feature type="binding site" evidence="6">
    <location>
        <position position="147"/>
    </location>
    <ligand>
        <name>ATP</name>
        <dbReference type="ChEBI" id="CHEBI:30616"/>
    </ligand>
</feature>
<evidence type="ECO:0000256" key="1">
    <source>
        <dbReference type="ARBA" id="ARBA00022741"/>
    </source>
</evidence>
<keyword evidence="5" id="KW-0456">Lyase</keyword>
<keyword evidence="6 7" id="KW-0436">Ligase</keyword>
<feature type="binding site" evidence="6">
    <location>
        <begin position="178"/>
        <end position="181"/>
    </location>
    <ligand>
        <name>ATP</name>
        <dbReference type="ChEBI" id="CHEBI:30616"/>
    </ligand>
</feature>
<dbReference type="GO" id="GO:0046872">
    <property type="term" value="F:metal ion binding"/>
    <property type="evidence" value="ECO:0007669"/>
    <property type="project" value="InterPro"/>
</dbReference>
<dbReference type="Pfam" id="PF02222">
    <property type="entry name" value="ATP-grasp"/>
    <property type="match status" value="1"/>
</dbReference>
<protein>
    <recommendedName>
        <fullName evidence="6 7">N5-carboxyaminoimidazole ribonucleotide synthase</fullName>
        <shortName evidence="6 7">N5-CAIR synthase</shortName>
        <ecNumber evidence="6 7">6.3.4.18</ecNumber>
    </recommendedName>
    <alternativeName>
        <fullName evidence="6 7">5-(carboxyamino)imidazole ribonucleotide synthetase</fullName>
    </alternativeName>
</protein>
<dbReference type="AlphaFoldDB" id="A0A140LDU4"/>
<comment type="subunit">
    <text evidence="6 7">Homodimer.</text>
</comment>
<keyword evidence="2 6" id="KW-0658">Purine biosynthesis</keyword>
<dbReference type="SUPFAM" id="SSF51246">
    <property type="entry name" value="Rudiment single hybrid motif"/>
    <property type="match status" value="1"/>
</dbReference>
<dbReference type="GO" id="GO:0005829">
    <property type="term" value="C:cytosol"/>
    <property type="evidence" value="ECO:0007669"/>
    <property type="project" value="TreeGrafter"/>
</dbReference>
<dbReference type="Pfam" id="PF17769">
    <property type="entry name" value="PurK_C"/>
    <property type="match status" value="1"/>
</dbReference>
<dbReference type="PANTHER" id="PTHR11609">
    <property type="entry name" value="PURINE BIOSYNTHESIS PROTEIN 6/7, PUR6/7"/>
    <property type="match status" value="1"/>
</dbReference>
<comment type="similarity">
    <text evidence="6 7">Belongs to the PurK/PurT family.</text>
</comment>
<dbReference type="SUPFAM" id="SSF52440">
    <property type="entry name" value="PreATP-grasp domain"/>
    <property type="match status" value="1"/>
</dbReference>
<dbReference type="Gene3D" id="3.30.1490.20">
    <property type="entry name" value="ATP-grasp fold, A domain"/>
    <property type="match status" value="1"/>
</dbReference>
<dbReference type="STRING" id="520764.AN618_00570"/>
<dbReference type="InterPro" id="IPR040686">
    <property type="entry name" value="PurK_C"/>
</dbReference>
<comment type="function">
    <text evidence="6">Catalyzes the ATP-dependent conversion of 5-aminoimidazole ribonucleotide (AIR) and HCO(3)(-) to N5-carboxyaminoimidazole ribonucleotide (N5-CAIR).</text>
</comment>
<gene>
    <name evidence="6 7 9" type="primary">purK</name>
    <name evidence="9" type="ORF">AN618_00570</name>
</gene>
<dbReference type="InParanoid" id="A0A140LDU4"/>
<comment type="catalytic activity">
    <reaction evidence="6 7">
        <text>5-amino-1-(5-phospho-beta-D-ribosyl)imidazole + hydrogencarbonate + ATP = 5-carboxyamino-1-(5-phospho-D-ribosyl)imidazole + ADP + phosphate + 2 H(+)</text>
        <dbReference type="Rhea" id="RHEA:19317"/>
        <dbReference type="ChEBI" id="CHEBI:15378"/>
        <dbReference type="ChEBI" id="CHEBI:17544"/>
        <dbReference type="ChEBI" id="CHEBI:30616"/>
        <dbReference type="ChEBI" id="CHEBI:43474"/>
        <dbReference type="ChEBI" id="CHEBI:58730"/>
        <dbReference type="ChEBI" id="CHEBI:137981"/>
        <dbReference type="ChEBI" id="CHEBI:456216"/>
        <dbReference type="EC" id="6.3.4.18"/>
    </reaction>
</comment>
<dbReference type="Proteomes" id="UP000070427">
    <property type="component" value="Unassembled WGS sequence"/>
</dbReference>
<sequence>MKEDGMKGFPRIGIIGGGQLGKMMAQEAKKMGFFVSVLDPTLGCPASSVSDIQIVGNFYDEEKLEELIKQSDVATYDIEHIATEPLKRLQDKGYSILPSPYLLEVIQDKLAQKEILKKAGIPVARFMKIEQVTIEEFKKFGFPLVQKARKGGYDGRGVAVIRSEEDMAKALHTDSYVEELVDIEKELAVMVARNTKGEIRCYPVVEMIFDERANICDMVIAPARIEKDLEERAMEIAKEVVKALDGVGVLGVEMFLDKKGKILVNEVAPRPHNSGHYTIEACATSQFEQHIRAICGLPLGSTKLLSPAVMVNLLGEEGYDGIPLVEGFEEALSIEGLYFHFYGKKITRPYRKMGHVTVIDDDVEKAIEKAQKAKNILKVKAR</sequence>
<dbReference type="InterPro" id="IPR003135">
    <property type="entry name" value="ATP-grasp_carboxylate-amine"/>
</dbReference>
<dbReference type="EMBL" id="LOED01000001">
    <property type="protein sequence ID" value="KXG78719.1"/>
    <property type="molecule type" value="Genomic_DNA"/>
</dbReference>
<evidence type="ECO:0000313" key="10">
    <source>
        <dbReference type="Proteomes" id="UP000070427"/>
    </source>
</evidence>
<dbReference type="Gene3D" id="3.40.50.20">
    <property type="match status" value="1"/>
</dbReference>
<dbReference type="GO" id="GO:0004638">
    <property type="term" value="F:phosphoribosylaminoimidazole carboxylase activity"/>
    <property type="evidence" value="ECO:0007669"/>
    <property type="project" value="InterPro"/>
</dbReference>
<dbReference type="Pfam" id="PF22660">
    <property type="entry name" value="RS_preATP-grasp-like"/>
    <property type="match status" value="1"/>
</dbReference>
<dbReference type="PROSITE" id="PS50975">
    <property type="entry name" value="ATP_GRASP"/>
    <property type="match status" value="1"/>
</dbReference>
<dbReference type="GO" id="GO:0034028">
    <property type="term" value="F:5-(carboxyamino)imidazole ribonucleotide synthase activity"/>
    <property type="evidence" value="ECO:0007669"/>
    <property type="project" value="UniProtKB-UniRule"/>
</dbReference>
<comment type="function">
    <text evidence="7">Catalyzes the ATP-dependent conversion of 5-aminoimidazole ribonucleotide (AIR) and HCO(3)- to N5-carboxyaminoimidazole ribonucleotide (N5-CAIR).</text>
</comment>
<evidence type="ECO:0000256" key="6">
    <source>
        <dbReference type="HAMAP-Rule" id="MF_01928"/>
    </source>
</evidence>
<dbReference type="UniPathway" id="UPA00074">
    <property type="reaction ID" value="UER00942"/>
</dbReference>
<proteinExistence type="inferred from homology"/>
<dbReference type="InterPro" id="IPR013815">
    <property type="entry name" value="ATP_grasp_subdomain_1"/>
</dbReference>
<reference evidence="9 10" key="1">
    <citation type="submission" date="2015-12" db="EMBL/GenBank/DDBJ databases">
        <title>Draft genome sequnece of Fervidicola ferrireducens strain Y170.</title>
        <authorList>
            <person name="Patel B.K."/>
        </authorList>
    </citation>
    <scope>NUCLEOTIDE SEQUENCE [LARGE SCALE GENOMIC DNA]</scope>
    <source>
        <strain evidence="9 10">Y170</strain>
    </source>
</reference>
<keyword evidence="4 6" id="KW-0067">ATP-binding</keyword>
<name>A0A140LDU4_9FIRM</name>
<dbReference type="SUPFAM" id="SSF56059">
    <property type="entry name" value="Glutathione synthetase ATP-binding domain-like"/>
    <property type="match status" value="1"/>
</dbReference>
<dbReference type="InterPro" id="IPR016185">
    <property type="entry name" value="PreATP-grasp_dom_sf"/>
</dbReference>
<evidence type="ECO:0000256" key="5">
    <source>
        <dbReference type="ARBA" id="ARBA00023239"/>
    </source>
</evidence>
<keyword evidence="10" id="KW-1185">Reference proteome</keyword>
<dbReference type="InterPro" id="IPR054350">
    <property type="entry name" value="PurT/PurK_preATP-grasp"/>
</dbReference>
<dbReference type="PANTHER" id="PTHR11609:SF5">
    <property type="entry name" value="PHOSPHORIBOSYLAMINOIMIDAZOLE CARBOXYLASE"/>
    <property type="match status" value="1"/>
</dbReference>
<dbReference type="HAMAP" id="MF_01928">
    <property type="entry name" value="PurK"/>
    <property type="match status" value="1"/>
</dbReference>
<comment type="caution">
    <text evidence="9">The sequence shown here is derived from an EMBL/GenBank/DDBJ whole genome shotgun (WGS) entry which is preliminary data.</text>
</comment>
<comment type="caution">
    <text evidence="6">Lacks conserved residue(s) required for the propagation of feature annotation.</text>
</comment>
<dbReference type="InterPro" id="IPR011761">
    <property type="entry name" value="ATP-grasp"/>
</dbReference>
<dbReference type="InterPro" id="IPR005875">
    <property type="entry name" value="PurK"/>
</dbReference>
<evidence type="ECO:0000256" key="4">
    <source>
        <dbReference type="ARBA" id="ARBA00022840"/>
    </source>
</evidence>
<feature type="binding site" evidence="6">
    <location>
        <begin position="265"/>
        <end position="266"/>
    </location>
    <ligand>
        <name>ATP</name>
        <dbReference type="ChEBI" id="CHEBI:30616"/>
    </ligand>
</feature>
<dbReference type="NCBIfam" id="NF004675">
    <property type="entry name" value="PRK06019.1-1"/>
    <property type="match status" value="1"/>
</dbReference>
<dbReference type="PATRIC" id="fig|520764.3.peg.61"/>
<evidence type="ECO:0000256" key="7">
    <source>
        <dbReference type="RuleBase" id="RU361200"/>
    </source>
</evidence>
<feature type="binding site" evidence="6">
    <location>
        <position position="186"/>
    </location>
    <ligand>
        <name>ATP</name>
        <dbReference type="ChEBI" id="CHEBI:30616"/>
    </ligand>
</feature>
<dbReference type="GO" id="GO:0006189">
    <property type="term" value="P:'de novo' IMP biosynthetic process"/>
    <property type="evidence" value="ECO:0007669"/>
    <property type="project" value="UniProtKB-UniRule"/>
</dbReference>
<dbReference type="NCBIfam" id="NF004679">
    <property type="entry name" value="PRK06019.1-5"/>
    <property type="match status" value="1"/>
</dbReference>
<dbReference type="NCBIfam" id="NF004680">
    <property type="entry name" value="PRK06019.1-6"/>
    <property type="match status" value="1"/>
</dbReference>
<comment type="pathway">
    <text evidence="6 7">Purine metabolism; IMP biosynthesis via de novo pathway; 5-amino-1-(5-phospho-D-ribosyl)imidazole-4-carboxylate from 5-amino-1-(5-phospho-D-ribosyl)imidazole (N5-CAIR route): step 1/2.</text>
</comment>
<dbReference type="Gene3D" id="3.30.470.20">
    <property type="entry name" value="ATP-grasp fold, B domain"/>
    <property type="match status" value="1"/>
</dbReference>
<evidence type="ECO:0000259" key="8">
    <source>
        <dbReference type="PROSITE" id="PS50975"/>
    </source>
</evidence>
<feature type="binding site" evidence="6">
    <location>
        <position position="109"/>
    </location>
    <ligand>
        <name>ATP</name>
        <dbReference type="ChEBI" id="CHEBI:30616"/>
    </ligand>
</feature>
<evidence type="ECO:0000256" key="2">
    <source>
        <dbReference type="ARBA" id="ARBA00022755"/>
    </source>
</evidence>
<keyword evidence="3" id="KW-0210">Decarboxylase</keyword>
<feature type="domain" description="ATP-grasp" evidence="8">
    <location>
        <begin position="113"/>
        <end position="295"/>
    </location>
</feature>
<evidence type="ECO:0000256" key="3">
    <source>
        <dbReference type="ARBA" id="ARBA00022793"/>
    </source>
</evidence>
<keyword evidence="1 6" id="KW-0547">Nucleotide-binding</keyword>
<dbReference type="FunCoup" id="A0A140LDU4">
    <property type="interactions" value="243"/>
</dbReference>
<dbReference type="InterPro" id="IPR011054">
    <property type="entry name" value="Rudment_hybrid_motif"/>
</dbReference>
<dbReference type="GO" id="GO:0005524">
    <property type="term" value="F:ATP binding"/>
    <property type="evidence" value="ECO:0007669"/>
    <property type="project" value="UniProtKB-UniRule"/>
</dbReference>
<dbReference type="EC" id="6.3.4.18" evidence="6 7"/>
<dbReference type="FunFam" id="3.30.470.20:FF:000037">
    <property type="entry name" value="Phosphoribosylaminoimidazole carboxylase, chloroplastic"/>
    <property type="match status" value="1"/>
</dbReference>